<evidence type="ECO:0000256" key="1">
    <source>
        <dbReference type="SAM" id="MobiDB-lite"/>
    </source>
</evidence>
<keyword evidence="2" id="KW-0966">Cell projection</keyword>
<sequence length="143" mass="14774">MRVETRQPIQNAGGVAATRRPEGGASFSLGAAPASTSGAGAPAGPATLAGLDAVLLLQAESETPQERRRRSAKRGQDLLDGLDRLKAALLGGRVATHELRTIAGRLAERGGASGDQRLDGLMAEIELRAAVELAKLETARRSA</sequence>
<accession>A0ABT8ASS3</accession>
<organism evidence="2 3">
    <name type="scientific">Methylobacterium longum</name>
    <dbReference type="NCBI Taxonomy" id="767694"/>
    <lineage>
        <taxon>Bacteria</taxon>
        <taxon>Pseudomonadati</taxon>
        <taxon>Pseudomonadota</taxon>
        <taxon>Alphaproteobacteria</taxon>
        <taxon>Hyphomicrobiales</taxon>
        <taxon>Methylobacteriaceae</taxon>
        <taxon>Methylobacterium</taxon>
    </lineage>
</organism>
<dbReference type="EMBL" id="JAUFPT010000058">
    <property type="protein sequence ID" value="MDN3572480.1"/>
    <property type="molecule type" value="Genomic_DNA"/>
</dbReference>
<dbReference type="InterPro" id="IPR019704">
    <property type="entry name" value="Flagellar_assmbl_FliX_class2"/>
</dbReference>
<feature type="compositionally biased region" description="Low complexity" evidence="1">
    <location>
        <begin position="28"/>
        <end position="44"/>
    </location>
</feature>
<evidence type="ECO:0000313" key="2">
    <source>
        <dbReference type="EMBL" id="MDN3572480.1"/>
    </source>
</evidence>
<keyword evidence="3" id="KW-1185">Reference proteome</keyword>
<reference evidence="3" key="1">
    <citation type="journal article" date="2019" name="Int. J. Syst. Evol. Microbiol.">
        <title>The Global Catalogue of Microorganisms (GCM) 10K type strain sequencing project: providing services to taxonomists for standard genome sequencing and annotation.</title>
        <authorList>
            <consortium name="The Broad Institute Genomics Platform"/>
            <consortium name="The Broad Institute Genome Sequencing Center for Infectious Disease"/>
            <person name="Wu L."/>
            <person name="Ma J."/>
        </authorList>
    </citation>
    <scope>NUCLEOTIDE SEQUENCE [LARGE SCALE GENOMIC DNA]</scope>
    <source>
        <strain evidence="3">CECT 7806</strain>
    </source>
</reference>
<keyword evidence="2" id="KW-0969">Cilium</keyword>
<keyword evidence="2" id="KW-0282">Flagellum</keyword>
<proteinExistence type="predicted"/>
<feature type="region of interest" description="Disordered" evidence="1">
    <location>
        <begin position="1"/>
        <end position="44"/>
    </location>
</feature>
<protein>
    <submittedName>
        <fullName evidence="2">Flagellar assembly protein FliX</fullName>
    </submittedName>
</protein>
<evidence type="ECO:0000313" key="3">
    <source>
        <dbReference type="Proteomes" id="UP001244297"/>
    </source>
</evidence>
<dbReference type="Pfam" id="PF10768">
    <property type="entry name" value="FliX"/>
    <property type="match status" value="1"/>
</dbReference>
<gene>
    <name evidence="2" type="ORF">QWZ18_17840</name>
</gene>
<name>A0ABT8ASS3_9HYPH</name>
<comment type="caution">
    <text evidence="2">The sequence shown here is derived from an EMBL/GenBank/DDBJ whole genome shotgun (WGS) entry which is preliminary data.</text>
</comment>
<dbReference type="Proteomes" id="UP001244297">
    <property type="component" value="Unassembled WGS sequence"/>
</dbReference>
<dbReference type="RefSeq" id="WP_238284936.1">
    <property type="nucleotide sequence ID" value="NZ_BPQS01000002.1"/>
</dbReference>